<evidence type="ECO:0000313" key="1">
    <source>
        <dbReference type="EMBL" id="RCW39453.1"/>
    </source>
</evidence>
<keyword evidence="2" id="KW-1185">Reference proteome</keyword>
<dbReference type="RefSeq" id="WP_114436163.1">
    <property type="nucleotide sequence ID" value="NZ_QPIZ01000001.1"/>
</dbReference>
<sequence length="279" mass="31560">MRNLLSQPLIAIVLSVALVFSACQSGKKKDDKGENKSVTTQKIDKEEIEQDVREFVYPLPTSFEVTEMLNRIGASYILTLSNSAENVDKYLTETKQALNLGVYGADLSYASTYNQKQQIVTYMEASKKLIDALNITGALPNDILDKIEQNEDNKDELVEIITNTFYDTYEFLNVNQRGSVSMLVLAGSWVEALYITTNISEDTYQNKEMVKIVMEQKSSLNKLLEIMKKYESDPAVAAVIEQLTPLAEIYNMVEDNAISEKQMNMIIQEVTLVRNDFVE</sequence>
<evidence type="ECO:0008006" key="3">
    <source>
        <dbReference type="Google" id="ProtNLM"/>
    </source>
</evidence>
<reference evidence="1 2" key="1">
    <citation type="submission" date="2018-07" db="EMBL/GenBank/DDBJ databases">
        <title>Freshwater and sediment microbial communities from various areas in North America, analyzing microbe dynamics in response to fracking.</title>
        <authorList>
            <person name="Lamendella R."/>
        </authorList>
    </citation>
    <scope>NUCLEOTIDE SEQUENCE [LARGE SCALE GENOMIC DNA]</scope>
    <source>
        <strain evidence="1 2">160A</strain>
    </source>
</reference>
<protein>
    <recommendedName>
        <fullName evidence="3">Lipoprotein</fullName>
    </recommendedName>
</protein>
<comment type="caution">
    <text evidence="1">The sequence shown here is derived from an EMBL/GenBank/DDBJ whole genome shotgun (WGS) entry which is preliminary data.</text>
</comment>
<evidence type="ECO:0000313" key="2">
    <source>
        <dbReference type="Proteomes" id="UP000252733"/>
    </source>
</evidence>
<proteinExistence type="predicted"/>
<dbReference type="Proteomes" id="UP000252733">
    <property type="component" value="Unassembled WGS sequence"/>
</dbReference>
<name>A0A368VFN8_9BACT</name>
<dbReference type="PROSITE" id="PS51257">
    <property type="entry name" value="PROKAR_LIPOPROTEIN"/>
    <property type="match status" value="1"/>
</dbReference>
<organism evidence="1 2">
    <name type="scientific">Marinilabilia salmonicolor</name>
    <dbReference type="NCBI Taxonomy" id="989"/>
    <lineage>
        <taxon>Bacteria</taxon>
        <taxon>Pseudomonadati</taxon>
        <taxon>Bacteroidota</taxon>
        <taxon>Bacteroidia</taxon>
        <taxon>Marinilabiliales</taxon>
        <taxon>Marinilabiliaceae</taxon>
        <taxon>Marinilabilia</taxon>
    </lineage>
</organism>
<gene>
    <name evidence="1" type="ORF">DFO77_101223</name>
</gene>
<dbReference type="EMBL" id="QPIZ01000001">
    <property type="protein sequence ID" value="RCW39453.1"/>
    <property type="molecule type" value="Genomic_DNA"/>
</dbReference>
<dbReference type="AlphaFoldDB" id="A0A368VFN8"/>
<accession>A0A368VFN8</accession>